<proteinExistence type="predicted"/>
<name>A0A015KCY9_RHIIW</name>
<dbReference type="InterPro" id="IPR036388">
    <property type="entry name" value="WH-like_DNA-bd_sf"/>
</dbReference>
<dbReference type="GO" id="GO:0006270">
    <property type="term" value="P:DNA replication initiation"/>
    <property type="evidence" value="ECO:0007669"/>
    <property type="project" value="InterPro"/>
</dbReference>
<dbReference type="SUPFAM" id="SSF46785">
    <property type="entry name" value="Winged helix' DNA-binding domain"/>
    <property type="match status" value="1"/>
</dbReference>
<gene>
    <name evidence="2" type="ORF">RirG_023670</name>
</gene>
<dbReference type="EMBL" id="JEMT01010982">
    <property type="protein sequence ID" value="EXX77445.1"/>
    <property type="molecule type" value="Genomic_DNA"/>
</dbReference>
<evidence type="ECO:0000313" key="3">
    <source>
        <dbReference type="Proteomes" id="UP000022910"/>
    </source>
</evidence>
<feature type="domain" description="Initiator Rep protein WH1" evidence="1">
    <location>
        <begin position="35"/>
        <end position="164"/>
    </location>
</feature>
<dbReference type="Pfam" id="PF01051">
    <property type="entry name" value="Rep3_N"/>
    <property type="match status" value="1"/>
</dbReference>
<dbReference type="AlphaFoldDB" id="A0A015KCY9"/>
<organism evidence="2 3">
    <name type="scientific">Rhizophagus irregularis (strain DAOM 197198w)</name>
    <name type="common">Glomus intraradices</name>
    <dbReference type="NCBI Taxonomy" id="1432141"/>
    <lineage>
        <taxon>Eukaryota</taxon>
        <taxon>Fungi</taxon>
        <taxon>Fungi incertae sedis</taxon>
        <taxon>Mucoromycota</taxon>
        <taxon>Glomeromycotina</taxon>
        <taxon>Glomeromycetes</taxon>
        <taxon>Glomerales</taxon>
        <taxon>Glomeraceae</taxon>
        <taxon>Rhizophagus</taxon>
    </lineage>
</organism>
<reference evidence="2 3" key="1">
    <citation type="submission" date="2014-02" db="EMBL/GenBank/DDBJ databases">
        <title>Single nucleus genome sequencing reveals high similarity among nuclei of an endomycorrhizal fungus.</title>
        <authorList>
            <person name="Lin K."/>
            <person name="Geurts R."/>
            <person name="Zhang Z."/>
            <person name="Limpens E."/>
            <person name="Saunders D.G."/>
            <person name="Mu D."/>
            <person name="Pang E."/>
            <person name="Cao H."/>
            <person name="Cha H."/>
            <person name="Lin T."/>
            <person name="Zhou Q."/>
            <person name="Shang Y."/>
            <person name="Li Y."/>
            <person name="Ivanov S."/>
            <person name="Sharma T."/>
            <person name="Velzen R.V."/>
            <person name="Ruijter N.D."/>
            <person name="Aanen D.K."/>
            <person name="Win J."/>
            <person name="Kamoun S."/>
            <person name="Bisseling T."/>
            <person name="Huang S."/>
        </authorList>
    </citation>
    <scope>NUCLEOTIDE SEQUENCE [LARGE SCALE GENOMIC DNA]</scope>
    <source>
        <strain evidence="3">DAOM197198w</strain>
    </source>
</reference>
<evidence type="ECO:0000259" key="1">
    <source>
        <dbReference type="Pfam" id="PF01051"/>
    </source>
</evidence>
<dbReference type="HOGENOM" id="CLU_940571_0_0_1"/>
<comment type="caution">
    <text evidence="2">The sequence shown here is derived from an EMBL/GenBank/DDBJ whole genome shotgun (WGS) entry which is preliminary data.</text>
</comment>
<dbReference type="Proteomes" id="UP000022910">
    <property type="component" value="Unassembled WGS sequence"/>
</dbReference>
<dbReference type="Gene3D" id="1.10.10.10">
    <property type="entry name" value="Winged helix-like DNA-binding domain superfamily/Winged helix DNA-binding domain"/>
    <property type="match status" value="1"/>
</dbReference>
<protein>
    <recommendedName>
        <fullName evidence="1">Initiator Rep protein WH1 domain-containing protein</fullName>
    </recommendedName>
</protein>
<evidence type="ECO:0000313" key="2">
    <source>
        <dbReference type="EMBL" id="EXX77445.1"/>
    </source>
</evidence>
<dbReference type="Pfam" id="PF21205">
    <property type="entry name" value="Rep3_C"/>
    <property type="match status" value="1"/>
</dbReference>
<dbReference type="InterPro" id="IPR036390">
    <property type="entry name" value="WH_DNA-bd_sf"/>
</dbReference>
<keyword evidence="3" id="KW-1185">Reference proteome</keyword>
<dbReference type="InterPro" id="IPR000525">
    <property type="entry name" value="Initiator_Rep_WH1"/>
</dbReference>
<sequence length="348" mass="38809">MGKTIQVIADRANRPDDLIAPGEVLDLRFRDGAKTLTLRASKLLHLLVDAAGPDACANKVHSIPIERLNGTFHVSREEFVETCRELFGTTVRMEIDTKRGRAEKIGPMLADVERDLDDGDGSEVRFELSPVLRLVLARSNHWAALSRKAVMAFESRYALRLYEVVAIRSGLSSKSTETFDLDDLRSRLGVPPGKLTRWIHLRQFALDAAIAEVNQLSGFHVSYEPVKRGRSVTAVRLTWAVQGAHGRAAAARELEASRVGRKARRTGTAEVVIEDNDDLPVILSFPSAGSIRYGRWEKIARDHLPQPTPDLDHVAARFRAWADGKFPMADPAIERRFIGFCEGWRKEG</sequence>
<accession>A0A015KCY9</accession>
<dbReference type="GO" id="GO:0003887">
    <property type="term" value="F:DNA-directed DNA polymerase activity"/>
    <property type="evidence" value="ECO:0007669"/>
    <property type="project" value="InterPro"/>
</dbReference>